<evidence type="ECO:0000313" key="3">
    <source>
        <dbReference type="Proteomes" id="UP000001963"/>
    </source>
</evidence>
<dbReference type="KEGG" id="gbe:GbCGDNIH1_0917"/>
<gene>
    <name evidence="2" type="ordered locus">GbCGDNIH1_0917</name>
</gene>
<dbReference type="SUPFAM" id="SSF55298">
    <property type="entry name" value="YjgF-like"/>
    <property type="match status" value="1"/>
</dbReference>
<dbReference type="Proteomes" id="UP000001963">
    <property type="component" value="Chromosome"/>
</dbReference>
<accession>Q0BTN8</accession>
<organism evidence="2 3">
    <name type="scientific">Granulibacter bethesdensis (strain ATCC BAA-1260 / CGDNIH1)</name>
    <dbReference type="NCBI Taxonomy" id="391165"/>
    <lineage>
        <taxon>Bacteria</taxon>
        <taxon>Pseudomonadati</taxon>
        <taxon>Pseudomonadota</taxon>
        <taxon>Alphaproteobacteria</taxon>
        <taxon>Acetobacterales</taxon>
        <taxon>Acetobacteraceae</taxon>
        <taxon>Granulibacter</taxon>
    </lineage>
</organism>
<sequence>MGKAFTKPTRNDRCHDRIFPAKLKNPAIHNSGPRIETTAWHRELQPFLLHSAFQKQSFTMTSLTVQYYSPLPLFVGSVSSAAASSALGIIGLNCLPSLPESGGETGPVRLMADLPLLWPERVGAELWLASDATSRWDSRQIGPDQVVNGENDRLFFGAVRISNDVPLREASFRAYQALFSVIDEKGFPHLLKTANYMPRIHDMDDGTERYHLFNQGRFDAFSARGREETSAPAACALGTGSGGLLVYVLAGRQAGIPVENPRQISAYRYPEQYGPRSPTFSRATIATTGEHERYLFISGTAAITGHQSLHPNDVEAQTWETVANIRAVMQAAQNKGFQGDARALRLKAYIRHPSDLPAVQSILNDAFGPGATECILRADICRAELLVEVEGYCPER</sequence>
<dbReference type="InterPro" id="IPR049368">
    <property type="entry name" value="FkbO_Hyg5-like_N"/>
</dbReference>
<protein>
    <submittedName>
        <fullName evidence="2">Pteridine-dependent dioxygenase</fullName>
    </submittedName>
</protein>
<keyword evidence="3" id="KW-1185">Reference proteome</keyword>
<evidence type="ECO:0000313" key="2">
    <source>
        <dbReference type="EMBL" id="ABI61815.1"/>
    </source>
</evidence>
<keyword evidence="2" id="KW-0560">Oxidoreductase</keyword>
<dbReference type="Pfam" id="PF21168">
    <property type="entry name" value="FkbO_Hyg5-like_N"/>
    <property type="match status" value="1"/>
</dbReference>
<dbReference type="AlphaFoldDB" id="Q0BTN8"/>
<reference evidence="2 3" key="1">
    <citation type="journal article" date="2007" name="J. Bacteriol.">
        <title>Genome sequence analysis of the emerging human pathogenic acetic acid bacterium Granulibacter bethesdensis.</title>
        <authorList>
            <person name="Greenberg D.E."/>
            <person name="Porcella S.F."/>
            <person name="Zelazny A.M."/>
            <person name="Virtaneva K."/>
            <person name="Sturdevant D.E."/>
            <person name="Kupko J.J.III."/>
            <person name="Barbian K.D."/>
            <person name="Babar A."/>
            <person name="Dorward D.W."/>
            <person name="Holland S.M."/>
        </authorList>
    </citation>
    <scope>NUCLEOTIDE SEQUENCE [LARGE SCALE GENOMIC DNA]</scope>
    <source>
        <strain evidence="3">ATCC BAA-1260 / CGDNIH1</strain>
    </source>
</reference>
<dbReference type="HOGENOM" id="CLU_695918_0_0_5"/>
<dbReference type="GO" id="GO:0051213">
    <property type="term" value="F:dioxygenase activity"/>
    <property type="evidence" value="ECO:0007669"/>
    <property type="project" value="UniProtKB-KW"/>
</dbReference>
<dbReference type="CDD" id="cd06153">
    <property type="entry name" value="YjgF_YER057c_UK114_like_5"/>
    <property type="match status" value="1"/>
</dbReference>
<name>Q0BTN8_GRABC</name>
<dbReference type="STRING" id="391165.GbCGDNIH1_0917"/>
<keyword evidence="2" id="KW-0223">Dioxygenase</keyword>
<dbReference type="InterPro" id="IPR035959">
    <property type="entry name" value="RutC-like_sf"/>
</dbReference>
<evidence type="ECO:0000259" key="1">
    <source>
        <dbReference type="Pfam" id="PF21168"/>
    </source>
</evidence>
<feature type="domain" description="Chorismatase FkbO/Hyg5-like N-terminal" evidence="1">
    <location>
        <begin position="144"/>
        <end position="250"/>
    </location>
</feature>
<proteinExistence type="predicted"/>
<dbReference type="eggNOG" id="COG0251">
    <property type="taxonomic scope" value="Bacteria"/>
</dbReference>
<dbReference type="EMBL" id="CP000394">
    <property type="protein sequence ID" value="ABI61815.1"/>
    <property type="molecule type" value="Genomic_DNA"/>
</dbReference>
<dbReference type="Gene3D" id="3.30.1330.40">
    <property type="entry name" value="RutC-like"/>
    <property type="match status" value="1"/>
</dbReference>